<accession>A0A1D6ILB7</accession>
<protein>
    <submittedName>
        <fullName evidence="1">Uncharacterized protein</fullName>
    </submittedName>
</protein>
<dbReference type="STRING" id="4577.A0A1D6ILB7"/>
<reference evidence="1" key="1">
    <citation type="submission" date="2015-12" db="EMBL/GenBank/DDBJ databases">
        <title>Update maize B73 reference genome by single molecule sequencing technologies.</title>
        <authorList>
            <consortium name="Maize Genome Sequencing Project"/>
            <person name="Ware D."/>
        </authorList>
    </citation>
    <scope>NUCLEOTIDE SEQUENCE [LARGE SCALE GENOMIC DNA]</scope>
    <source>
        <tissue evidence="1">Seedling</tissue>
    </source>
</reference>
<proteinExistence type="predicted"/>
<gene>
    <name evidence="1" type="ORF">ZEAMMB73_Zm00001d022350</name>
</gene>
<dbReference type="InParanoid" id="A0A1D6ILB7"/>
<dbReference type="EMBL" id="CM007650">
    <property type="protein sequence ID" value="ONM60182.1"/>
    <property type="molecule type" value="Genomic_DNA"/>
</dbReference>
<evidence type="ECO:0000313" key="1">
    <source>
        <dbReference type="EMBL" id="ONM60182.1"/>
    </source>
</evidence>
<sequence>MTGAAARSYKVNHDSEMTLGLTCSPHDLLTKHEDQVSEFLSSNYEQGTKMRCFKALRCMPVSFRVSVRGPKCSIVKSFIFEVRYLNIMVGLLKVLEYLLPIQTNLERLSQVLADNHRELLKLLHNLPTSKGTLSHLKVLKTSCVMCCPNSLQE</sequence>
<dbReference type="AlphaFoldDB" id="A0A1D6ILB7"/>
<name>A0A1D6ILB7_MAIZE</name>
<organism evidence="1">
    <name type="scientific">Zea mays</name>
    <name type="common">Maize</name>
    <dbReference type="NCBI Taxonomy" id="4577"/>
    <lineage>
        <taxon>Eukaryota</taxon>
        <taxon>Viridiplantae</taxon>
        <taxon>Streptophyta</taxon>
        <taxon>Embryophyta</taxon>
        <taxon>Tracheophyta</taxon>
        <taxon>Spermatophyta</taxon>
        <taxon>Magnoliopsida</taxon>
        <taxon>Liliopsida</taxon>
        <taxon>Poales</taxon>
        <taxon>Poaceae</taxon>
        <taxon>PACMAD clade</taxon>
        <taxon>Panicoideae</taxon>
        <taxon>Andropogonodae</taxon>
        <taxon>Andropogoneae</taxon>
        <taxon>Tripsacinae</taxon>
        <taxon>Zea</taxon>
    </lineage>
</organism>